<dbReference type="InterPro" id="IPR013325">
    <property type="entry name" value="RNA_pol_sigma_r2"/>
</dbReference>
<evidence type="ECO:0000313" key="8">
    <source>
        <dbReference type="Proteomes" id="UP000346198"/>
    </source>
</evidence>
<dbReference type="Pfam" id="PF04542">
    <property type="entry name" value="Sigma70_r2"/>
    <property type="match status" value="1"/>
</dbReference>
<protein>
    <recommendedName>
        <fullName evidence="5">RNA polymerase sigma factor</fullName>
    </recommendedName>
</protein>
<accession>A0A6C2UGP0</accession>
<evidence type="ECO:0000256" key="1">
    <source>
        <dbReference type="ARBA" id="ARBA00023015"/>
    </source>
</evidence>
<reference evidence="7 8" key="1">
    <citation type="submission" date="2019-04" db="EMBL/GenBank/DDBJ databases">
        <authorList>
            <person name="Van Vliet M D."/>
        </authorList>
    </citation>
    <scope>NUCLEOTIDE SEQUENCE [LARGE SCALE GENOMIC DNA]</scope>
    <source>
        <strain evidence="7 8">F21</strain>
    </source>
</reference>
<evidence type="ECO:0000313" key="7">
    <source>
        <dbReference type="EMBL" id="VGO18534.1"/>
    </source>
</evidence>
<dbReference type="AlphaFoldDB" id="A0A6C2UGP0"/>
<evidence type="ECO:0000256" key="4">
    <source>
        <dbReference type="ARBA" id="ARBA00023163"/>
    </source>
</evidence>
<comment type="similarity">
    <text evidence="5">Belongs to the sigma-70 factor family. ECF subfamily.</text>
</comment>
<sequence>MESGHNTSYTLLHRALDLGDDEAWERLVEHYKRFIYYVLHGLNANPSDIDDLTQQVLVRVLNSLKRYDKSRGSFRTWLITIIRNTAVSQYQKNASEQRRIDRLEVEGGFGSGSQSPEIDAFIEKEWSTYIATEAMARVRSQSRSQAVEVFELALEGLCAAEIAEKTGLTLASVYSLKKKAKRLIYLEILELTAHLEP</sequence>
<dbReference type="EMBL" id="CAAHFH010000001">
    <property type="protein sequence ID" value="VGO18534.1"/>
    <property type="molecule type" value="Genomic_DNA"/>
</dbReference>
<dbReference type="InterPro" id="IPR039425">
    <property type="entry name" value="RNA_pol_sigma-70-like"/>
</dbReference>
<evidence type="ECO:0000256" key="3">
    <source>
        <dbReference type="ARBA" id="ARBA00023125"/>
    </source>
</evidence>
<dbReference type="PANTHER" id="PTHR43133:SF8">
    <property type="entry name" value="RNA POLYMERASE SIGMA FACTOR HI_1459-RELATED"/>
    <property type="match status" value="1"/>
</dbReference>
<proteinExistence type="inferred from homology"/>
<dbReference type="InterPro" id="IPR000838">
    <property type="entry name" value="RNA_pol_sigma70_ECF_CS"/>
</dbReference>
<keyword evidence="2 5" id="KW-0731">Sigma factor</keyword>
<dbReference type="NCBIfam" id="TIGR02937">
    <property type="entry name" value="sigma70-ECF"/>
    <property type="match status" value="1"/>
</dbReference>
<evidence type="ECO:0000256" key="5">
    <source>
        <dbReference type="RuleBase" id="RU000716"/>
    </source>
</evidence>
<evidence type="ECO:0000256" key="2">
    <source>
        <dbReference type="ARBA" id="ARBA00023082"/>
    </source>
</evidence>
<dbReference type="RefSeq" id="WP_136060007.1">
    <property type="nucleotide sequence ID" value="NZ_CAAHFH010000001.1"/>
</dbReference>
<keyword evidence="3 5" id="KW-0238">DNA-binding</keyword>
<dbReference type="Proteomes" id="UP000346198">
    <property type="component" value="Unassembled WGS sequence"/>
</dbReference>
<keyword evidence="4 5" id="KW-0804">Transcription</keyword>
<feature type="domain" description="RNA polymerase sigma-70 region 2" evidence="6">
    <location>
        <begin position="27"/>
        <end position="94"/>
    </location>
</feature>
<keyword evidence="8" id="KW-1185">Reference proteome</keyword>
<dbReference type="InterPro" id="IPR007627">
    <property type="entry name" value="RNA_pol_sigma70_r2"/>
</dbReference>
<gene>
    <name evidence="7" type="primary">sigE_2</name>
    <name evidence="7" type="ORF">SCARR_00587</name>
</gene>
<evidence type="ECO:0000259" key="6">
    <source>
        <dbReference type="Pfam" id="PF04542"/>
    </source>
</evidence>
<name>A0A6C2UGP0_9BACT</name>
<organism evidence="7 8">
    <name type="scientific">Pontiella sulfatireligans</name>
    <dbReference type="NCBI Taxonomy" id="2750658"/>
    <lineage>
        <taxon>Bacteria</taxon>
        <taxon>Pseudomonadati</taxon>
        <taxon>Kiritimatiellota</taxon>
        <taxon>Kiritimatiellia</taxon>
        <taxon>Kiritimatiellales</taxon>
        <taxon>Pontiellaceae</taxon>
        <taxon>Pontiella</taxon>
    </lineage>
</organism>
<dbReference type="PANTHER" id="PTHR43133">
    <property type="entry name" value="RNA POLYMERASE ECF-TYPE SIGMA FACTO"/>
    <property type="match status" value="1"/>
</dbReference>
<dbReference type="InterPro" id="IPR014284">
    <property type="entry name" value="RNA_pol_sigma-70_dom"/>
</dbReference>
<dbReference type="GO" id="GO:0016987">
    <property type="term" value="F:sigma factor activity"/>
    <property type="evidence" value="ECO:0007669"/>
    <property type="project" value="UniProtKB-KW"/>
</dbReference>
<dbReference type="SUPFAM" id="SSF88946">
    <property type="entry name" value="Sigma2 domain of RNA polymerase sigma factors"/>
    <property type="match status" value="1"/>
</dbReference>
<dbReference type="PROSITE" id="PS01063">
    <property type="entry name" value="SIGMA70_ECF"/>
    <property type="match status" value="1"/>
</dbReference>
<dbReference type="GO" id="GO:0003677">
    <property type="term" value="F:DNA binding"/>
    <property type="evidence" value="ECO:0007669"/>
    <property type="project" value="UniProtKB-KW"/>
</dbReference>
<keyword evidence="1 5" id="KW-0805">Transcription regulation</keyword>
<dbReference type="GO" id="GO:0006352">
    <property type="term" value="P:DNA-templated transcription initiation"/>
    <property type="evidence" value="ECO:0007669"/>
    <property type="project" value="InterPro"/>
</dbReference>
<dbReference type="Gene3D" id="1.10.1740.10">
    <property type="match status" value="1"/>
</dbReference>